<dbReference type="VEuPathDB" id="VectorBase:AAEL027364"/>
<sequence length="295" mass="33425">MIFVSYSLSTKGRQMILLTLLGLFILGNNVYGCNIPTRHYTTMKCVPMEINKSGCPSRFECPSLTNHDNSKCYFNGKTYVLNEQVPQELVSPYCSALCYCRSGSPFAQFRCTHIDCAEFFHRFDYENCIRTYKPNSCCSSGSVCGDDKKKLAECTTNDESYLAGQRMHPSSDKCLTCICHSGFNETNITNDPNCYESICGFELFYAKHVYNGGAPVYYGDRCCPWEWRMPKDSDRLANDKTNEKVKDSTLQCKYGKLTMSVGDSLVPEVTDQYTYKCSCQIPPLAQCTMTKNNKE</sequence>
<keyword evidence="3" id="KW-1185">Reference proteome</keyword>
<dbReference type="Proteomes" id="UP000008820">
    <property type="component" value="Chromosome 3"/>
</dbReference>
<name>A0A1S4FJ35_AEDAE</name>
<evidence type="ECO:0000313" key="1">
    <source>
        <dbReference type="EnsemblMetazoa" id="AAEL008259-PA"/>
    </source>
</evidence>
<evidence type="ECO:0000313" key="2">
    <source>
        <dbReference type="EnsemblMetazoa" id="AAEL027364-PA"/>
    </source>
</evidence>
<reference evidence="2" key="2">
    <citation type="submission" date="2025-05" db="UniProtKB">
        <authorList>
            <consortium name="EnsemblMetazoa"/>
        </authorList>
    </citation>
    <scope>IDENTIFICATION</scope>
    <source>
        <strain evidence="2">LVP_AGWG</strain>
    </source>
</reference>
<evidence type="ECO:0000313" key="3">
    <source>
        <dbReference type="Proteomes" id="UP000008820"/>
    </source>
</evidence>
<dbReference type="VEuPathDB" id="VectorBase:AAEL008259"/>
<gene>
    <name evidence="2" type="primary">110678888</name>
    <name evidence="1" type="synonym">5570373</name>
</gene>
<dbReference type="EnsemblMetazoa" id="AAEL027364-RA">
    <property type="protein sequence ID" value="AAEL027364-PA"/>
    <property type="gene ID" value="AAEL027364"/>
</dbReference>
<protein>
    <submittedName>
        <fullName evidence="2">Uncharacterized protein</fullName>
    </submittedName>
</protein>
<dbReference type="EnsemblMetazoa" id="AAEL008259-RA">
    <property type="protein sequence ID" value="AAEL008259-PA"/>
    <property type="gene ID" value="AAEL008259"/>
</dbReference>
<accession>A0A1S4FJ35</accession>
<dbReference type="AlphaFoldDB" id="A0A1S4FJ35"/>
<dbReference type="OrthoDB" id="365605at2759"/>
<reference evidence="2 3" key="1">
    <citation type="submission" date="2017-06" db="EMBL/GenBank/DDBJ databases">
        <title>Aedes aegypti genome working group (AGWG) sequencing and assembly.</title>
        <authorList>
            <consortium name="Aedes aegypti Genome Working Group (AGWG)"/>
            <person name="Matthews B.J."/>
        </authorList>
    </citation>
    <scope>NUCLEOTIDE SEQUENCE [LARGE SCALE GENOMIC DNA]</scope>
    <source>
        <strain evidence="2 3">LVP_AGWG</strain>
    </source>
</reference>
<proteinExistence type="predicted"/>
<organism evidence="2 3">
    <name type="scientific">Aedes aegypti</name>
    <name type="common">Yellowfever mosquito</name>
    <name type="synonym">Culex aegypti</name>
    <dbReference type="NCBI Taxonomy" id="7159"/>
    <lineage>
        <taxon>Eukaryota</taxon>
        <taxon>Metazoa</taxon>
        <taxon>Ecdysozoa</taxon>
        <taxon>Arthropoda</taxon>
        <taxon>Hexapoda</taxon>
        <taxon>Insecta</taxon>
        <taxon>Pterygota</taxon>
        <taxon>Neoptera</taxon>
        <taxon>Endopterygota</taxon>
        <taxon>Diptera</taxon>
        <taxon>Nematocera</taxon>
        <taxon>Culicoidea</taxon>
        <taxon>Culicidae</taxon>
        <taxon>Culicinae</taxon>
        <taxon>Aedini</taxon>
        <taxon>Aedes</taxon>
        <taxon>Stegomyia</taxon>
    </lineage>
</organism>